<dbReference type="AlphaFoldDB" id="A0A2W4RP42"/>
<feature type="transmembrane region" description="Helical" evidence="1">
    <location>
        <begin position="91"/>
        <end position="110"/>
    </location>
</feature>
<evidence type="ECO:0000313" key="3">
    <source>
        <dbReference type="Proteomes" id="UP000249396"/>
    </source>
</evidence>
<evidence type="ECO:0000256" key="1">
    <source>
        <dbReference type="SAM" id="Phobius"/>
    </source>
</evidence>
<reference evidence="2 3" key="1">
    <citation type="journal article" date="2018" name="Aquat. Microb. Ecol.">
        <title>Gammaproteobacterial methanotrophs dominate.</title>
        <authorList>
            <person name="Rissanen A.J."/>
            <person name="Saarenheimo J."/>
            <person name="Tiirola M."/>
            <person name="Peura S."/>
            <person name="Aalto S.L."/>
            <person name="Karvinen A."/>
            <person name="Nykanen H."/>
        </authorList>
    </citation>
    <scope>NUCLEOTIDE SEQUENCE [LARGE SCALE GENOMIC DNA]</scope>
    <source>
        <strain evidence="2">AMbin10</strain>
    </source>
</reference>
<dbReference type="EMBL" id="QJPH01000120">
    <property type="protein sequence ID" value="PZN85522.1"/>
    <property type="molecule type" value="Genomic_DNA"/>
</dbReference>
<accession>A0A2W4RP42</accession>
<dbReference type="InterPro" id="IPR008875">
    <property type="entry name" value="TraX"/>
</dbReference>
<feature type="transmembrane region" description="Helical" evidence="1">
    <location>
        <begin position="197"/>
        <end position="213"/>
    </location>
</feature>
<feature type="transmembrane region" description="Helical" evidence="1">
    <location>
        <begin position="34"/>
        <end position="56"/>
    </location>
</feature>
<protein>
    <submittedName>
        <fullName evidence="2">Conjugal transfer protein TraX</fullName>
    </submittedName>
</protein>
<name>A0A2W4RP42_9GAMM</name>
<feature type="transmembrane region" description="Helical" evidence="1">
    <location>
        <begin position="117"/>
        <end position="144"/>
    </location>
</feature>
<proteinExistence type="predicted"/>
<keyword evidence="1" id="KW-1133">Transmembrane helix</keyword>
<keyword evidence="1" id="KW-0472">Membrane</keyword>
<comment type="caution">
    <text evidence="2">The sequence shown here is derived from an EMBL/GenBank/DDBJ whole genome shotgun (WGS) entry which is preliminary data.</text>
</comment>
<dbReference type="Proteomes" id="UP000249396">
    <property type="component" value="Unassembled WGS sequence"/>
</dbReference>
<evidence type="ECO:0000313" key="2">
    <source>
        <dbReference type="EMBL" id="PZN85522.1"/>
    </source>
</evidence>
<sequence length="218" mass="23906">MLADGTAEALKWFALVLMVLDHANQYLCNGAVHWVFPIARLSFPLFGFVLAYNLARPGTLSNGAAIRTMKRLSIFALMASLPHSVLDGRLFPLNILATLLVATATVYLFAQSGFKKGYAILVFMLGGGVVEGNWFAVAVCVAAYRYCQSPTALRLLSVIASLVVLGLFINLNPWALAVLPVILLAPSVNLKINRHKNLFYWFYPAHLAVIALLKTEIR</sequence>
<keyword evidence="1" id="KW-0812">Transmembrane</keyword>
<feature type="transmembrane region" description="Helical" evidence="1">
    <location>
        <begin position="156"/>
        <end position="185"/>
    </location>
</feature>
<dbReference type="Pfam" id="PF05857">
    <property type="entry name" value="TraX"/>
    <property type="match status" value="1"/>
</dbReference>
<gene>
    <name evidence="2" type="ORF">DM484_01480</name>
</gene>
<organism evidence="2 3">
    <name type="scientific">Candidatus Methylumidiphilus alinenensis</name>
    <dbReference type="NCBI Taxonomy" id="2202197"/>
    <lineage>
        <taxon>Bacteria</taxon>
        <taxon>Pseudomonadati</taxon>
        <taxon>Pseudomonadota</taxon>
        <taxon>Gammaproteobacteria</taxon>
        <taxon>Methylococcales</taxon>
        <taxon>Candidatus Methylumidiphilus</taxon>
    </lineage>
</organism>